<evidence type="ECO:0000256" key="1">
    <source>
        <dbReference type="ARBA" id="ARBA00001933"/>
    </source>
</evidence>
<dbReference type="InterPro" id="IPR020622">
    <property type="entry name" value="Ala_racemase_pyridoxalP-BS"/>
</dbReference>
<feature type="active site" description="Proton acceptor; specific for L-alanine" evidence="4">
    <location>
        <position position="276"/>
    </location>
</feature>
<reference evidence="6 7" key="1">
    <citation type="submission" date="2021-03" db="EMBL/GenBank/DDBJ databases">
        <title>novel species isolated from a fishpond in China.</title>
        <authorList>
            <person name="Lu H."/>
            <person name="Cai Z."/>
        </authorList>
    </citation>
    <scope>NUCLEOTIDE SEQUENCE [LARGE SCALE GENOMIC DNA]</scope>
    <source>
        <strain evidence="6 7">JCM 31546</strain>
    </source>
</reference>
<evidence type="ECO:0000256" key="4">
    <source>
        <dbReference type="HAMAP-Rule" id="MF_01201"/>
    </source>
</evidence>
<feature type="modified residue" description="N6-(pyridoxal phosphate)lysine" evidence="4">
    <location>
        <position position="36"/>
    </location>
</feature>
<keyword evidence="7" id="KW-1185">Reference proteome</keyword>
<keyword evidence="2 4" id="KW-0663">Pyridoxal phosphate</keyword>
<dbReference type="InterPro" id="IPR011079">
    <property type="entry name" value="Ala_racemase_C"/>
</dbReference>
<dbReference type="Proteomes" id="UP000664698">
    <property type="component" value="Unassembled WGS sequence"/>
</dbReference>
<protein>
    <recommendedName>
        <fullName evidence="4">Alanine racemase</fullName>
        <ecNumber evidence="4">5.1.1.1</ecNumber>
    </recommendedName>
</protein>
<dbReference type="PANTHER" id="PTHR30511">
    <property type="entry name" value="ALANINE RACEMASE"/>
    <property type="match status" value="1"/>
</dbReference>
<dbReference type="InterPro" id="IPR000821">
    <property type="entry name" value="Ala_racemase"/>
</dbReference>
<dbReference type="InterPro" id="IPR029066">
    <property type="entry name" value="PLP-binding_barrel"/>
</dbReference>
<feature type="active site" description="Proton acceptor; specific for D-alanine" evidence="4">
    <location>
        <position position="36"/>
    </location>
</feature>
<dbReference type="SUPFAM" id="SSF51419">
    <property type="entry name" value="PLP-binding barrel"/>
    <property type="match status" value="1"/>
</dbReference>
<comment type="function">
    <text evidence="4">Catalyzes the interconversion of L-alanine and D-alanine. May also act on other amino acids.</text>
</comment>
<dbReference type="RefSeq" id="WP_206570267.1">
    <property type="nucleotide sequence ID" value="NZ_JAFKCW010000003.1"/>
</dbReference>
<evidence type="ECO:0000256" key="3">
    <source>
        <dbReference type="ARBA" id="ARBA00023235"/>
    </source>
</evidence>
<dbReference type="PANTHER" id="PTHR30511:SF0">
    <property type="entry name" value="ALANINE RACEMASE, CATABOLIC-RELATED"/>
    <property type="match status" value="1"/>
</dbReference>
<proteinExistence type="inferred from homology"/>
<evidence type="ECO:0000259" key="5">
    <source>
        <dbReference type="SMART" id="SM01005"/>
    </source>
</evidence>
<gene>
    <name evidence="6" type="primary">alr</name>
    <name evidence="6" type="ORF">J0A67_15450</name>
</gene>
<feature type="binding site" evidence="4">
    <location>
        <position position="324"/>
    </location>
    <ligand>
        <name>substrate</name>
    </ligand>
</feature>
<evidence type="ECO:0000313" key="7">
    <source>
        <dbReference type="Proteomes" id="UP000664698"/>
    </source>
</evidence>
<organism evidence="6 7">
    <name type="scientific">Algoriphagus aestuariicola</name>
    <dbReference type="NCBI Taxonomy" id="1852016"/>
    <lineage>
        <taxon>Bacteria</taxon>
        <taxon>Pseudomonadati</taxon>
        <taxon>Bacteroidota</taxon>
        <taxon>Cytophagia</taxon>
        <taxon>Cytophagales</taxon>
        <taxon>Cyclobacteriaceae</taxon>
        <taxon>Algoriphagus</taxon>
    </lineage>
</organism>
<sequence length="384" mass="42793">MLHTSRLEISTAAYQKNITFIRSLIGPKPTISAVVKGNAYGHGIAQLVSIAEKTGIRHFSTFSSDEAREVFASARDTSEIMIMGMLHLAELADLIKKGIQFYAFDLQRLEAASNISKELGIKAQVHIEVETGFNRTGFEWEERKTVLEMLRQNVPFLELKGLCTHFAGAESAQNHSRIQEQIRRFEDFSEYFRRNGIAFERRHAACSAATLLFPETRLDLVRIGIAGYGFWPTRETFEMVKAELSVENPNPLRRLLTWKTEVMSFKKIKSGSFVGYGKGFKASKDMSLAIIPVGYAHGYGRNLSNIGKVLISGEFCPVIGMVNMNAIAVDISKLSGITLGEEVVLIGNQGDNEITVASFAETSDLINYEMLTRLPSQIPRIIVD</sequence>
<dbReference type="EMBL" id="JAFKCW010000003">
    <property type="protein sequence ID" value="MBN7802269.1"/>
    <property type="molecule type" value="Genomic_DNA"/>
</dbReference>
<evidence type="ECO:0000313" key="6">
    <source>
        <dbReference type="EMBL" id="MBN7802269.1"/>
    </source>
</evidence>
<dbReference type="SMART" id="SM01005">
    <property type="entry name" value="Ala_racemase_C"/>
    <property type="match status" value="1"/>
</dbReference>
<evidence type="ECO:0000256" key="2">
    <source>
        <dbReference type="ARBA" id="ARBA00022898"/>
    </source>
</evidence>
<dbReference type="NCBIfam" id="TIGR00492">
    <property type="entry name" value="alr"/>
    <property type="match status" value="1"/>
</dbReference>
<comment type="catalytic activity">
    <reaction evidence="4">
        <text>L-alanine = D-alanine</text>
        <dbReference type="Rhea" id="RHEA:20249"/>
        <dbReference type="ChEBI" id="CHEBI:57416"/>
        <dbReference type="ChEBI" id="CHEBI:57972"/>
        <dbReference type="EC" id="5.1.1.1"/>
    </reaction>
</comment>
<comment type="pathway">
    <text evidence="4">Amino-acid biosynthesis; D-alanine biosynthesis; D-alanine from L-alanine: step 1/1.</text>
</comment>
<dbReference type="Gene3D" id="3.20.20.10">
    <property type="entry name" value="Alanine racemase"/>
    <property type="match status" value="1"/>
</dbReference>
<dbReference type="Gene3D" id="2.40.37.10">
    <property type="entry name" value="Lyase, Ornithine Decarboxylase, Chain A, domain 1"/>
    <property type="match status" value="1"/>
</dbReference>
<comment type="cofactor">
    <cofactor evidence="1 4">
        <name>pyridoxal 5'-phosphate</name>
        <dbReference type="ChEBI" id="CHEBI:597326"/>
    </cofactor>
</comment>
<dbReference type="InterPro" id="IPR009006">
    <property type="entry name" value="Ala_racemase/Decarboxylase_C"/>
</dbReference>
<accession>A0ABS3BSK7</accession>
<feature type="binding site" evidence="4">
    <location>
        <position position="135"/>
    </location>
    <ligand>
        <name>substrate</name>
    </ligand>
</feature>
<dbReference type="SUPFAM" id="SSF50621">
    <property type="entry name" value="Alanine racemase C-terminal domain-like"/>
    <property type="match status" value="1"/>
</dbReference>
<dbReference type="Pfam" id="PF01168">
    <property type="entry name" value="Ala_racemase_N"/>
    <property type="match status" value="1"/>
</dbReference>
<dbReference type="PRINTS" id="PR00992">
    <property type="entry name" value="ALARACEMASE"/>
</dbReference>
<dbReference type="HAMAP" id="MF_01201">
    <property type="entry name" value="Ala_racemase"/>
    <property type="match status" value="1"/>
</dbReference>
<dbReference type="GO" id="GO:0008784">
    <property type="term" value="F:alanine racemase activity"/>
    <property type="evidence" value="ECO:0007669"/>
    <property type="project" value="UniProtKB-EC"/>
</dbReference>
<comment type="caution">
    <text evidence="6">The sequence shown here is derived from an EMBL/GenBank/DDBJ whole genome shotgun (WGS) entry which is preliminary data.</text>
</comment>
<dbReference type="InterPro" id="IPR001608">
    <property type="entry name" value="Ala_racemase_N"/>
</dbReference>
<dbReference type="Pfam" id="PF00842">
    <property type="entry name" value="Ala_racemase_C"/>
    <property type="match status" value="1"/>
</dbReference>
<dbReference type="PROSITE" id="PS00395">
    <property type="entry name" value="ALANINE_RACEMASE"/>
    <property type="match status" value="1"/>
</dbReference>
<dbReference type="CDD" id="cd00430">
    <property type="entry name" value="PLPDE_III_AR"/>
    <property type="match status" value="1"/>
</dbReference>
<feature type="domain" description="Alanine racemase C-terminal" evidence="5">
    <location>
        <begin position="255"/>
        <end position="383"/>
    </location>
</feature>
<name>A0ABS3BSK7_9BACT</name>
<dbReference type="EC" id="5.1.1.1" evidence="4"/>
<keyword evidence="3 4" id="KW-0413">Isomerase</keyword>
<comment type="similarity">
    <text evidence="4">Belongs to the alanine racemase family.</text>
</comment>